<keyword evidence="3" id="KW-1185">Reference proteome</keyword>
<dbReference type="Proteomes" id="UP000035709">
    <property type="component" value="Chromosome"/>
</dbReference>
<dbReference type="Proteomes" id="UP000325393">
    <property type="component" value="Chromosome"/>
</dbReference>
<accession>A0A0D6A1A0</accession>
<gene>
    <name evidence="2" type="ORF">LA749_00605</name>
    <name evidence="1" type="ORF">LBAT_0122</name>
</gene>
<evidence type="ECO:0000313" key="1">
    <source>
        <dbReference type="EMBL" id="BAQ56511.1"/>
    </source>
</evidence>
<dbReference type="RefSeq" id="WP_056970298.1">
    <property type="nucleotide sequence ID" value="NZ_AP014808.1"/>
</dbReference>
<evidence type="ECO:0000313" key="3">
    <source>
        <dbReference type="Proteomes" id="UP000035709"/>
    </source>
</evidence>
<evidence type="ECO:0000313" key="2">
    <source>
        <dbReference type="EMBL" id="QFG50611.1"/>
    </source>
</evidence>
<proteinExistence type="predicted"/>
<organism evidence="1 3">
    <name type="scientific">Lactobacillus acetotolerans</name>
    <dbReference type="NCBI Taxonomy" id="1600"/>
    <lineage>
        <taxon>Bacteria</taxon>
        <taxon>Bacillati</taxon>
        <taxon>Bacillota</taxon>
        <taxon>Bacilli</taxon>
        <taxon>Lactobacillales</taxon>
        <taxon>Lactobacillaceae</taxon>
        <taxon>Lactobacillus</taxon>
    </lineage>
</organism>
<dbReference type="KEGG" id="lae:LBAT_0122"/>
<dbReference type="GeneID" id="78211474"/>
<reference evidence="1 3" key="1">
    <citation type="submission" date="2015-03" db="EMBL/GenBank/DDBJ databases">
        <title>Complete genome sequence of Lactobacillus acetotolerans NBRC 13120.</title>
        <authorList>
            <person name="Toh H."/>
            <person name="Morita H."/>
            <person name="Fujita N."/>
        </authorList>
    </citation>
    <scope>NUCLEOTIDE SEQUENCE [LARGE SCALE GENOMIC DNA]</scope>
    <source>
        <strain evidence="1 3">NBRC 13120</strain>
    </source>
</reference>
<evidence type="ECO:0000313" key="4">
    <source>
        <dbReference type="Proteomes" id="UP000325393"/>
    </source>
</evidence>
<dbReference type="STRING" id="1600.LBAT_0122"/>
<sequence length="152" mass="17751">MKQPPLAKVYEALSAIADQRIKMEADHALVTSSNYSKTYTVKFSEKQYSSNDNATYWQHYAGYPIIAVLIKQGKIQIPENEKDLLTEFKNINWKKLNTHYKNKYDKAIAYFLNTVSDKDRIQDLVKQIFNQLMQLDIQVKGNRTKLIKKDSK</sequence>
<dbReference type="EMBL" id="AP014808">
    <property type="protein sequence ID" value="BAQ56511.1"/>
    <property type="molecule type" value="Genomic_DNA"/>
</dbReference>
<dbReference type="OrthoDB" id="1550853at2"/>
<protein>
    <submittedName>
        <fullName evidence="1">Uncharacterized protein</fullName>
    </submittedName>
</protein>
<name>A0A0D6A1A0_9LACO</name>
<dbReference type="AlphaFoldDB" id="A0A0D6A1A0"/>
<dbReference type="PATRIC" id="fig|1600.4.peg.126"/>
<reference evidence="2 4" key="2">
    <citation type="submission" date="2019-09" db="EMBL/GenBank/DDBJ databases">
        <title>Genome sequencing of Lactobacillus acetotolerans.</title>
        <authorList>
            <person name="Kim K."/>
        </authorList>
    </citation>
    <scope>NUCLEOTIDE SEQUENCE [LARGE SCALE GENOMIC DNA]</scope>
    <source>
        <strain evidence="2 4">LA749</strain>
    </source>
</reference>
<dbReference type="EMBL" id="CP044496">
    <property type="protein sequence ID" value="QFG50611.1"/>
    <property type="molecule type" value="Genomic_DNA"/>
</dbReference>